<dbReference type="InterPro" id="IPR016181">
    <property type="entry name" value="Acyl_CoA_acyltransferase"/>
</dbReference>
<evidence type="ECO:0000259" key="2">
    <source>
        <dbReference type="PROSITE" id="PS51186"/>
    </source>
</evidence>
<dbReference type="InterPro" id="IPR000182">
    <property type="entry name" value="GNAT_dom"/>
</dbReference>
<sequence length="246" mass="26244">MNQPPPDTPPELSFGLALDSQRREALRLVADSIAQQRQVASMAVIFHPLCLAGLVAGCAVSLRHTGPDLGSSLLSISCLVMAYLAAVRAYTGPFLRLAESFDSAAFVAGPDGVQDAILIARFGDHLIGTIVLRLPPSDAKETAPPRGLIRAWTTTLRYRGKGIGADLLRYAVFFTRSVCGDSATLSFDPDHANAACPLNGLFRRPFAVRDAKAAKALEHALRDCDANRGGFEKAVLQTQSPVETST</sequence>
<dbReference type="SUPFAM" id="SSF55729">
    <property type="entry name" value="Acyl-CoA N-acyltransferases (Nat)"/>
    <property type="match status" value="1"/>
</dbReference>
<keyword evidence="1" id="KW-1133">Transmembrane helix</keyword>
<accession>A0A8H4QB18</accession>
<reference evidence="3 4" key="1">
    <citation type="journal article" date="2020" name="G3 (Bethesda)">
        <title>Genetic Underpinnings of Host Manipulation by Ophiocordyceps as Revealed by Comparative Transcriptomics.</title>
        <authorList>
            <person name="Will I."/>
            <person name="Das B."/>
            <person name="Trinh T."/>
            <person name="Brachmann A."/>
            <person name="Ohm R.A."/>
            <person name="de Bekker C."/>
        </authorList>
    </citation>
    <scope>NUCLEOTIDE SEQUENCE [LARGE SCALE GENOMIC DNA]</scope>
    <source>
        <strain evidence="3 4">EC05</strain>
    </source>
</reference>
<organism evidence="3 4">
    <name type="scientific">Ophiocordyceps camponoti-floridani</name>
    <dbReference type="NCBI Taxonomy" id="2030778"/>
    <lineage>
        <taxon>Eukaryota</taxon>
        <taxon>Fungi</taxon>
        <taxon>Dikarya</taxon>
        <taxon>Ascomycota</taxon>
        <taxon>Pezizomycotina</taxon>
        <taxon>Sordariomycetes</taxon>
        <taxon>Hypocreomycetidae</taxon>
        <taxon>Hypocreales</taxon>
        <taxon>Ophiocordycipitaceae</taxon>
        <taxon>Ophiocordyceps</taxon>
    </lineage>
</organism>
<dbReference type="GO" id="GO:0016747">
    <property type="term" value="F:acyltransferase activity, transferring groups other than amino-acyl groups"/>
    <property type="evidence" value="ECO:0007669"/>
    <property type="project" value="InterPro"/>
</dbReference>
<keyword evidence="1" id="KW-0472">Membrane</keyword>
<keyword evidence="3" id="KW-0808">Transferase</keyword>
<evidence type="ECO:0000256" key="1">
    <source>
        <dbReference type="SAM" id="Phobius"/>
    </source>
</evidence>
<dbReference type="Pfam" id="PF00583">
    <property type="entry name" value="Acetyltransf_1"/>
    <property type="match status" value="1"/>
</dbReference>
<comment type="caution">
    <text evidence="3">The sequence shown here is derived from an EMBL/GenBank/DDBJ whole genome shotgun (WGS) entry which is preliminary data.</text>
</comment>
<name>A0A8H4QB18_9HYPO</name>
<proteinExistence type="predicted"/>
<feature type="transmembrane region" description="Helical" evidence="1">
    <location>
        <begin position="44"/>
        <end position="63"/>
    </location>
</feature>
<evidence type="ECO:0000313" key="4">
    <source>
        <dbReference type="Proteomes" id="UP000562929"/>
    </source>
</evidence>
<dbReference type="Gene3D" id="3.40.630.30">
    <property type="match status" value="1"/>
</dbReference>
<feature type="transmembrane region" description="Helical" evidence="1">
    <location>
        <begin position="69"/>
        <end position="87"/>
    </location>
</feature>
<dbReference type="Proteomes" id="UP000562929">
    <property type="component" value="Unassembled WGS sequence"/>
</dbReference>
<keyword evidence="1" id="KW-0812">Transmembrane</keyword>
<evidence type="ECO:0000313" key="3">
    <source>
        <dbReference type="EMBL" id="KAF4592410.1"/>
    </source>
</evidence>
<protein>
    <submittedName>
        <fullName evidence="3">Acetyltransferase, GNAT family</fullName>
    </submittedName>
</protein>
<dbReference type="AlphaFoldDB" id="A0A8H4QB18"/>
<dbReference type="PROSITE" id="PS51186">
    <property type="entry name" value="GNAT"/>
    <property type="match status" value="1"/>
</dbReference>
<dbReference type="EMBL" id="JAACLJ010000002">
    <property type="protein sequence ID" value="KAF4592410.1"/>
    <property type="molecule type" value="Genomic_DNA"/>
</dbReference>
<gene>
    <name evidence="3" type="ORF">GQ602_002709</name>
</gene>
<keyword evidence="4" id="KW-1185">Reference proteome</keyword>
<feature type="domain" description="N-acetyltransferase" evidence="2">
    <location>
        <begin position="74"/>
        <end position="224"/>
    </location>
</feature>
<dbReference type="CDD" id="cd04301">
    <property type="entry name" value="NAT_SF"/>
    <property type="match status" value="1"/>
</dbReference>
<dbReference type="OrthoDB" id="5343688at2759"/>